<evidence type="ECO:0000313" key="2">
    <source>
        <dbReference type="Proteomes" id="UP000827976"/>
    </source>
</evidence>
<keyword evidence="2" id="KW-1185">Reference proteome</keyword>
<gene>
    <name evidence="1" type="ORF">IHE45_19G100900</name>
</gene>
<keyword evidence="1" id="KW-0808">Transferase</keyword>
<dbReference type="EC" id="2.7.11.1" evidence="1"/>
<accession>A0ACB7U0H0</accession>
<comment type="caution">
    <text evidence="1">The sequence shown here is derived from an EMBL/GenBank/DDBJ whole genome shotgun (WGS) entry which is preliminary data.</text>
</comment>
<protein>
    <submittedName>
        <fullName evidence="1">Non-specific serine/threonine protein kinase protein</fullName>
        <ecNumber evidence="1">2.7.11.1</ecNumber>
    </submittedName>
</protein>
<evidence type="ECO:0000313" key="1">
    <source>
        <dbReference type="EMBL" id="KAH7653755.1"/>
    </source>
</evidence>
<reference evidence="2" key="1">
    <citation type="journal article" date="2022" name="Nat. Commun.">
        <title>Chromosome evolution and the genetic basis of agronomically important traits in greater yam.</title>
        <authorList>
            <person name="Bredeson J.V."/>
            <person name="Lyons J.B."/>
            <person name="Oniyinde I.O."/>
            <person name="Okereke N.R."/>
            <person name="Kolade O."/>
            <person name="Nnabue I."/>
            <person name="Nwadili C.O."/>
            <person name="Hribova E."/>
            <person name="Parker M."/>
            <person name="Nwogha J."/>
            <person name="Shu S."/>
            <person name="Carlson J."/>
            <person name="Kariba R."/>
            <person name="Muthemba S."/>
            <person name="Knop K."/>
            <person name="Barton G.J."/>
            <person name="Sherwood A.V."/>
            <person name="Lopez-Montes A."/>
            <person name="Asiedu R."/>
            <person name="Jamnadass R."/>
            <person name="Muchugi A."/>
            <person name="Goodstein D."/>
            <person name="Egesi C.N."/>
            <person name="Featherston J."/>
            <person name="Asfaw A."/>
            <person name="Simpson G.G."/>
            <person name="Dolezel J."/>
            <person name="Hendre P.S."/>
            <person name="Van Deynze A."/>
            <person name="Kumar P.L."/>
            <person name="Obidiegwu J.E."/>
            <person name="Bhattacharjee R."/>
            <person name="Rokhsar D.S."/>
        </authorList>
    </citation>
    <scope>NUCLEOTIDE SEQUENCE [LARGE SCALE GENOMIC DNA]</scope>
    <source>
        <strain evidence="2">cv. TDa95/00328</strain>
    </source>
</reference>
<dbReference type="Proteomes" id="UP000827976">
    <property type="component" value="Chromosome 19"/>
</dbReference>
<keyword evidence="1" id="KW-0418">Kinase</keyword>
<sequence length="272" mass="28708">MNSLTVLIFFLSSLTISLTTTTTTPSGTIQRTTKQQILASIPPSSPDNSQPFLTSPSGKYTALLLRRETAPTAGGFGNDFCYIQVQETSSGQSLWESECAPVSTANTCSLIFDDNGLDVFDGSNPVWDTGADNDFLETLQLVDEGDMRIIDRDGELAWKASDDPRSNQGCGLPGSAGLAPESPPFAKPLGGDVSNLPFGQGSQQGGGSAISNPSLGLGFNGQQEQQQQQQQQQPLVDNTAFESGCSRRVLGGFFGVGLGLVIMVVVMVHGHV</sequence>
<proteinExistence type="predicted"/>
<organism evidence="1 2">
    <name type="scientific">Dioscorea alata</name>
    <name type="common">Purple yam</name>
    <dbReference type="NCBI Taxonomy" id="55571"/>
    <lineage>
        <taxon>Eukaryota</taxon>
        <taxon>Viridiplantae</taxon>
        <taxon>Streptophyta</taxon>
        <taxon>Embryophyta</taxon>
        <taxon>Tracheophyta</taxon>
        <taxon>Spermatophyta</taxon>
        <taxon>Magnoliopsida</taxon>
        <taxon>Liliopsida</taxon>
        <taxon>Dioscoreales</taxon>
        <taxon>Dioscoreaceae</taxon>
        <taxon>Dioscorea</taxon>
    </lineage>
</organism>
<keyword evidence="1" id="KW-0723">Serine/threonine-protein kinase</keyword>
<dbReference type="EMBL" id="CM037029">
    <property type="protein sequence ID" value="KAH7653755.1"/>
    <property type="molecule type" value="Genomic_DNA"/>
</dbReference>
<name>A0ACB7U0H0_DIOAL</name>